<keyword evidence="4" id="KW-0378">Hydrolase</keyword>
<feature type="domain" description="Glycoside hydrolase family 20 catalytic" evidence="6">
    <location>
        <begin position="24"/>
        <end position="57"/>
    </location>
</feature>
<dbReference type="GO" id="GO:0005764">
    <property type="term" value="C:lysosome"/>
    <property type="evidence" value="ECO:0007669"/>
    <property type="project" value="TreeGrafter"/>
</dbReference>
<dbReference type="Gene3D" id="3.20.20.80">
    <property type="entry name" value="Glycosidases"/>
    <property type="match status" value="1"/>
</dbReference>
<dbReference type="EMBL" id="MU826351">
    <property type="protein sequence ID" value="KAJ7381166.1"/>
    <property type="molecule type" value="Genomic_DNA"/>
</dbReference>
<dbReference type="OrthoDB" id="428480at2759"/>
<evidence type="ECO:0000256" key="5">
    <source>
        <dbReference type="SAM" id="Phobius"/>
    </source>
</evidence>
<dbReference type="PANTHER" id="PTHR22600:SF21">
    <property type="entry name" value="BETA-HEXOSAMINIDASE A"/>
    <property type="match status" value="1"/>
</dbReference>
<feature type="transmembrane region" description="Helical" evidence="5">
    <location>
        <begin position="70"/>
        <end position="91"/>
    </location>
</feature>
<protein>
    <recommendedName>
        <fullName evidence="3">beta-N-acetylhexosaminidase</fullName>
        <ecNumber evidence="3">3.2.1.52</ecNumber>
    </recommendedName>
</protein>
<proteinExistence type="inferred from homology"/>
<organism evidence="7 8">
    <name type="scientific">Desmophyllum pertusum</name>
    <dbReference type="NCBI Taxonomy" id="174260"/>
    <lineage>
        <taxon>Eukaryota</taxon>
        <taxon>Metazoa</taxon>
        <taxon>Cnidaria</taxon>
        <taxon>Anthozoa</taxon>
        <taxon>Hexacorallia</taxon>
        <taxon>Scleractinia</taxon>
        <taxon>Caryophylliina</taxon>
        <taxon>Caryophylliidae</taxon>
        <taxon>Desmophyllum</taxon>
    </lineage>
</organism>
<dbReference type="Pfam" id="PF00728">
    <property type="entry name" value="Glyco_hydro_20"/>
    <property type="match status" value="1"/>
</dbReference>
<keyword evidence="8" id="KW-1185">Reference proteome</keyword>
<comment type="similarity">
    <text evidence="2">Belongs to the glycosyl hydrolase 20 family.</text>
</comment>
<dbReference type="InterPro" id="IPR025705">
    <property type="entry name" value="Beta_hexosaminidase_sua/sub"/>
</dbReference>
<evidence type="ECO:0000256" key="2">
    <source>
        <dbReference type="ARBA" id="ARBA00006285"/>
    </source>
</evidence>
<feature type="transmembrane region" description="Helical" evidence="5">
    <location>
        <begin position="155"/>
        <end position="179"/>
    </location>
</feature>
<dbReference type="GO" id="GO:0006689">
    <property type="term" value="P:ganglioside catabolic process"/>
    <property type="evidence" value="ECO:0007669"/>
    <property type="project" value="TreeGrafter"/>
</dbReference>
<feature type="transmembrane region" description="Helical" evidence="5">
    <location>
        <begin position="126"/>
        <end position="143"/>
    </location>
</feature>
<dbReference type="PANTHER" id="PTHR22600">
    <property type="entry name" value="BETA-HEXOSAMINIDASE"/>
    <property type="match status" value="1"/>
</dbReference>
<evidence type="ECO:0000256" key="3">
    <source>
        <dbReference type="ARBA" id="ARBA00012663"/>
    </source>
</evidence>
<dbReference type="GO" id="GO:0030203">
    <property type="term" value="P:glycosaminoglycan metabolic process"/>
    <property type="evidence" value="ECO:0007669"/>
    <property type="project" value="TreeGrafter"/>
</dbReference>
<dbReference type="SUPFAM" id="SSF51445">
    <property type="entry name" value="(Trans)glycosidases"/>
    <property type="match status" value="1"/>
</dbReference>
<dbReference type="InterPro" id="IPR015883">
    <property type="entry name" value="Glyco_hydro_20_cat"/>
</dbReference>
<keyword evidence="5" id="KW-0472">Membrane</keyword>
<dbReference type="InterPro" id="IPR017853">
    <property type="entry name" value="GH"/>
</dbReference>
<comment type="catalytic activity">
    <reaction evidence="1">
        <text>Hydrolysis of terminal non-reducing N-acetyl-D-hexosamine residues in N-acetyl-beta-D-hexosaminides.</text>
        <dbReference type="EC" id="3.2.1.52"/>
    </reaction>
</comment>
<comment type="caution">
    <text evidence="7">The sequence shown here is derived from an EMBL/GenBank/DDBJ whole genome shotgun (WGS) entry which is preliminary data.</text>
</comment>
<dbReference type="AlphaFoldDB" id="A0A9W9ZG86"/>
<dbReference type="Proteomes" id="UP001163046">
    <property type="component" value="Unassembled WGS sequence"/>
</dbReference>
<reference evidence="7" key="1">
    <citation type="submission" date="2023-01" db="EMBL/GenBank/DDBJ databases">
        <title>Genome assembly of the deep-sea coral Lophelia pertusa.</title>
        <authorList>
            <person name="Herrera S."/>
            <person name="Cordes E."/>
        </authorList>
    </citation>
    <scope>NUCLEOTIDE SEQUENCE</scope>
    <source>
        <strain evidence="7">USNM1676648</strain>
        <tissue evidence="7">Polyp</tissue>
    </source>
</reference>
<name>A0A9W9ZG86_9CNID</name>
<evidence type="ECO:0000259" key="6">
    <source>
        <dbReference type="Pfam" id="PF00728"/>
    </source>
</evidence>
<evidence type="ECO:0000256" key="4">
    <source>
        <dbReference type="ARBA" id="ARBA00022801"/>
    </source>
</evidence>
<keyword evidence="5" id="KW-0812">Transmembrane</keyword>
<accession>A0A9W9ZG86</accession>
<dbReference type="GO" id="GO:0005975">
    <property type="term" value="P:carbohydrate metabolic process"/>
    <property type="evidence" value="ECO:0007669"/>
    <property type="project" value="InterPro"/>
</dbReference>
<dbReference type="GO" id="GO:0016020">
    <property type="term" value="C:membrane"/>
    <property type="evidence" value="ECO:0007669"/>
    <property type="project" value="TreeGrafter"/>
</dbReference>
<keyword evidence="5" id="KW-1133">Transmembrane helix</keyword>
<evidence type="ECO:0000313" key="7">
    <source>
        <dbReference type="EMBL" id="KAJ7381166.1"/>
    </source>
</evidence>
<evidence type="ECO:0000313" key="8">
    <source>
        <dbReference type="Proteomes" id="UP001163046"/>
    </source>
</evidence>
<sequence length="383" mass="41482">MDRGHSPCAGLETFSQVVHQEQTGLDAMSYGKFNVLHWHVVDDQSFPFVSDSFPELSGQVFPGLMGGFPLLPYSFAGCFLALMGGFLFLLVPSPGGFSWPHGWIPLLHIPSPSVFVTSWVGPSSPFSLTQVFPGLMGGSLFSMRHRQVFPGLMGGIPLLHIPSPVCFVNLMGGSLFSMLPHQVCPSSWLGTSSPMFFSTSVSCPHGCVPSSPCSFTRWFSWPHGWVPLLIAPSPGVYGGPHVWVPLLRMFLHQCFLWPSWVGPSSPYSFTRCFLASCVCSSCSMLPHQVFSCDLLSGSASSAMLPHTGVSLASWVVPLLHVPSPRCFCGLNGWRNLHLHFPLSKCQVDFLDLVALLVSCPCSFAGGFCGSECGSLFFIAPIAK</sequence>
<evidence type="ECO:0000256" key="1">
    <source>
        <dbReference type="ARBA" id="ARBA00001231"/>
    </source>
</evidence>
<dbReference type="GO" id="GO:0004563">
    <property type="term" value="F:beta-N-acetylhexosaminidase activity"/>
    <property type="evidence" value="ECO:0007669"/>
    <property type="project" value="UniProtKB-EC"/>
</dbReference>
<dbReference type="EC" id="3.2.1.52" evidence="3"/>
<gene>
    <name evidence="7" type="ORF">OS493_004765</name>
</gene>